<accession>A0ABM3R730</accession>
<dbReference type="GeneID" id="130466874"/>
<gene>
    <name evidence="2" type="primary">LOC130466874</name>
</gene>
<dbReference type="Proteomes" id="UP000813463">
    <property type="component" value="Chromosome 2"/>
</dbReference>
<organism evidence="1 2">
    <name type="scientific">Spinacia oleracea</name>
    <name type="common">Spinach</name>
    <dbReference type="NCBI Taxonomy" id="3562"/>
    <lineage>
        <taxon>Eukaryota</taxon>
        <taxon>Viridiplantae</taxon>
        <taxon>Streptophyta</taxon>
        <taxon>Embryophyta</taxon>
        <taxon>Tracheophyta</taxon>
        <taxon>Spermatophyta</taxon>
        <taxon>Magnoliopsida</taxon>
        <taxon>eudicotyledons</taxon>
        <taxon>Gunneridae</taxon>
        <taxon>Pentapetalae</taxon>
        <taxon>Caryophyllales</taxon>
        <taxon>Chenopodiaceae</taxon>
        <taxon>Chenopodioideae</taxon>
        <taxon>Anserineae</taxon>
        <taxon>Spinacia</taxon>
    </lineage>
</organism>
<dbReference type="RefSeq" id="XP_056691422.1">
    <property type="nucleotide sequence ID" value="XM_056835444.1"/>
</dbReference>
<keyword evidence="1" id="KW-1185">Reference proteome</keyword>
<proteinExistence type="predicted"/>
<evidence type="ECO:0000313" key="2">
    <source>
        <dbReference type="RefSeq" id="XP_056691422.1"/>
    </source>
</evidence>
<sequence length="171" mass="18738">MLPSQSLRGKNSVFSLLHCRSPSRFSLLTATMFSPDATTALSSSLRYHHLCVVSSVVMGKNVENDGKCLRIAQIELVRSQRIYVCSHGSAELPPKSSRLVCSFPMSVCSHEFGKSMQELCGNSCDCTEEEPARTKLENQCRNYLGFCAIAPKRSPLARNFGGLALNSRAST</sequence>
<name>A0ABM3R730_SPIOL</name>
<evidence type="ECO:0000313" key="1">
    <source>
        <dbReference type="Proteomes" id="UP000813463"/>
    </source>
</evidence>
<reference evidence="2" key="2">
    <citation type="submission" date="2025-08" db="UniProtKB">
        <authorList>
            <consortium name="RefSeq"/>
        </authorList>
    </citation>
    <scope>IDENTIFICATION</scope>
    <source>
        <tissue evidence="2">Leaf</tissue>
    </source>
</reference>
<protein>
    <recommendedName>
        <fullName evidence="3">VDE lipocalin domain-containing protein</fullName>
    </recommendedName>
</protein>
<reference evidence="1" key="1">
    <citation type="journal article" date="2021" name="Nat. Commun.">
        <title>Genomic analyses provide insights into spinach domestication and the genetic basis of agronomic traits.</title>
        <authorList>
            <person name="Cai X."/>
            <person name="Sun X."/>
            <person name="Xu C."/>
            <person name="Sun H."/>
            <person name="Wang X."/>
            <person name="Ge C."/>
            <person name="Zhang Z."/>
            <person name="Wang Q."/>
            <person name="Fei Z."/>
            <person name="Jiao C."/>
            <person name="Wang Q."/>
        </authorList>
    </citation>
    <scope>NUCLEOTIDE SEQUENCE [LARGE SCALE GENOMIC DNA]</scope>
    <source>
        <strain evidence="1">cv. Varoflay</strain>
    </source>
</reference>
<evidence type="ECO:0008006" key="3">
    <source>
        <dbReference type="Google" id="ProtNLM"/>
    </source>
</evidence>